<dbReference type="InterPro" id="IPR006656">
    <property type="entry name" value="Mopterin_OxRdtase"/>
</dbReference>
<dbReference type="GO" id="GO:0030288">
    <property type="term" value="C:outer membrane-bounded periplasmic space"/>
    <property type="evidence" value="ECO:0007669"/>
    <property type="project" value="TreeGrafter"/>
</dbReference>
<dbReference type="GO" id="GO:0030151">
    <property type="term" value="F:molybdenum ion binding"/>
    <property type="evidence" value="ECO:0007669"/>
    <property type="project" value="TreeGrafter"/>
</dbReference>
<dbReference type="SUPFAM" id="SSF53706">
    <property type="entry name" value="Formate dehydrogenase/DMSO reductase, domains 1-3"/>
    <property type="match status" value="1"/>
</dbReference>
<sequence>MSTQKKSKTGFNELNGRKLTRRKFISKTGTVSFVTMAAPSFMGRSQAEAASREVLTGAHWGVMKAKVEGGRFVEAIPFAKDPLPTSLVEYTPDMVYSQSRIRHPMVRAGFLKEGPKSNSGKRGRDAFVQVSWDKALELVASELKQVRATSGPSAIYAGNPGWKSPGKLHSSSAALARLLNLNGGYTPAMGDYSTGAGQVIMSH</sequence>
<feature type="domain" description="Molybdopterin oxidoreductase N-terminal" evidence="2">
    <location>
        <begin position="56"/>
        <end position="96"/>
    </location>
</feature>
<evidence type="ECO:0000313" key="3">
    <source>
        <dbReference type="EMBL" id="SVE39297.1"/>
    </source>
</evidence>
<dbReference type="PROSITE" id="PS51318">
    <property type="entry name" value="TAT"/>
    <property type="match status" value="1"/>
</dbReference>
<dbReference type="GO" id="GO:0009061">
    <property type="term" value="P:anaerobic respiration"/>
    <property type="evidence" value="ECO:0007669"/>
    <property type="project" value="TreeGrafter"/>
</dbReference>
<reference evidence="3" key="1">
    <citation type="submission" date="2018-05" db="EMBL/GenBank/DDBJ databases">
        <authorList>
            <person name="Lanie J.A."/>
            <person name="Ng W.-L."/>
            <person name="Kazmierczak K.M."/>
            <person name="Andrzejewski T.M."/>
            <person name="Davidsen T.M."/>
            <person name="Wayne K.J."/>
            <person name="Tettelin H."/>
            <person name="Glass J.I."/>
            <person name="Rusch D."/>
            <person name="Podicherti R."/>
            <person name="Tsui H.-C.T."/>
            <person name="Winkler M.E."/>
        </authorList>
    </citation>
    <scope>NUCLEOTIDE SEQUENCE</scope>
</reference>
<dbReference type="InterPro" id="IPR050612">
    <property type="entry name" value="Prok_Mopterin_Oxidored"/>
</dbReference>
<evidence type="ECO:0008006" key="4">
    <source>
        <dbReference type="Google" id="ProtNLM"/>
    </source>
</evidence>
<evidence type="ECO:0000259" key="2">
    <source>
        <dbReference type="Pfam" id="PF18364"/>
    </source>
</evidence>
<dbReference type="Gene3D" id="3.40.50.740">
    <property type="match status" value="1"/>
</dbReference>
<protein>
    <recommendedName>
        <fullName evidence="4">Molybdopterin oxidoreductase domain-containing protein</fullName>
    </recommendedName>
</protein>
<feature type="domain" description="Molybdopterin oxidoreductase" evidence="1">
    <location>
        <begin position="100"/>
        <end position="196"/>
    </location>
</feature>
<proteinExistence type="predicted"/>
<gene>
    <name evidence="3" type="ORF">METZ01_LOCUS492151</name>
</gene>
<dbReference type="InterPro" id="IPR041460">
    <property type="entry name" value="Molybdopterin_N"/>
</dbReference>
<dbReference type="AlphaFoldDB" id="A0A383D414"/>
<organism evidence="3">
    <name type="scientific">marine metagenome</name>
    <dbReference type="NCBI Taxonomy" id="408172"/>
    <lineage>
        <taxon>unclassified sequences</taxon>
        <taxon>metagenomes</taxon>
        <taxon>ecological metagenomes</taxon>
    </lineage>
</organism>
<accession>A0A383D414</accession>
<feature type="non-terminal residue" evidence="3">
    <location>
        <position position="203"/>
    </location>
</feature>
<dbReference type="InterPro" id="IPR006311">
    <property type="entry name" value="TAT_signal"/>
</dbReference>
<dbReference type="EMBL" id="UINC01214183">
    <property type="protein sequence ID" value="SVE39297.1"/>
    <property type="molecule type" value="Genomic_DNA"/>
</dbReference>
<dbReference type="GO" id="GO:0016491">
    <property type="term" value="F:oxidoreductase activity"/>
    <property type="evidence" value="ECO:0007669"/>
    <property type="project" value="InterPro"/>
</dbReference>
<name>A0A383D414_9ZZZZ</name>
<dbReference type="PANTHER" id="PTHR43742">
    <property type="entry name" value="TRIMETHYLAMINE-N-OXIDE REDUCTASE"/>
    <property type="match status" value="1"/>
</dbReference>
<dbReference type="Pfam" id="PF00384">
    <property type="entry name" value="Molybdopterin"/>
    <property type="match status" value="1"/>
</dbReference>
<dbReference type="Pfam" id="PF18364">
    <property type="entry name" value="Molybdopterin_N"/>
    <property type="match status" value="1"/>
</dbReference>
<evidence type="ECO:0000259" key="1">
    <source>
        <dbReference type="Pfam" id="PF00384"/>
    </source>
</evidence>
<dbReference type="PANTHER" id="PTHR43742:SF4">
    <property type="entry name" value="TRIMETHYLAMINE-N-OXIDE REDUCTASE 1"/>
    <property type="match status" value="1"/>
</dbReference>
<dbReference type="GO" id="GO:0009055">
    <property type="term" value="F:electron transfer activity"/>
    <property type="evidence" value="ECO:0007669"/>
    <property type="project" value="TreeGrafter"/>
</dbReference>